<dbReference type="EMBL" id="AAZO01006560">
    <property type="status" value="NOT_ANNOTATED_CDS"/>
    <property type="molecule type" value="Genomic_DNA"/>
</dbReference>
<dbReference type="InParanoid" id="E0VZX4"/>
<dbReference type="PANTHER" id="PTHR22950">
    <property type="entry name" value="AMINO ACID TRANSPORTER"/>
    <property type="match status" value="1"/>
</dbReference>
<evidence type="ECO:0000313" key="8">
    <source>
        <dbReference type="EMBL" id="EEB18929.1"/>
    </source>
</evidence>
<feature type="transmembrane region" description="Helical" evidence="6">
    <location>
        <begin position="246"/>
        <end position="268"/>
    </location>
</feature>
<dbReference type="GeneID" id="8235484"/>
<keyword evidence="3 6" id="KW-1133">Transmembrane helix</keyword>
<dbReference type="VEuPathDB" id="VectorBase:PHUM540020"/>
<feature type="transmembrane region" description="Helical" evidence="6">
    <location>
        <begin position="433"/>
        <end position="453"/>
    </location>
</feature>
<dbReference type="eggNOG" id="KOG1304">
    <property type="taxonomic scope" value="Eukaryota"/>
</dbReference>
<dbReference type="Proteomes" id="UP000009046">
    <property type="component" value="Unassembled WGS sequence"/>
</dbReference>
<proteinExistence type="predicted"/>
<feature type="transmembrane region" description="Helical" evidence="6">
    <location>
        <begin position="121"/>
        <end position="143"/>
    </location>
</feature>
<evidence type="ECO:0000313" key="10">
    <source>
        <dbReference type="Proteomes" id="UP000009046"/>
    </source>
</evidence>
<sequence>MNVSGRRQSRNRSKSFKAGECQGNHTTRRRSIAGTFITDPALKLPPRPKANSFAPDGKRDDANGVFEKDEKFKEPEGDYDPYQERVVDHPTTNTETLLHLLKGSLGTGILAMPNAFHNSGWALGLVGTIVIGIICTFCIHLLIKSEYELCKRRRLPALNYPATAEAGLQEGPAFFNKVAPISGHVVNFFILAYQLGICCVYVVFVASNVKDVVDVYWYKMDVRIYMVIFLLPLILINYVRNLKYLAPFSAVSNIITFIGFGITLYYIFSELHGLDEREAIGEVQNWPLFFGTVLFSLEAIGVIMPLENEMKSPKSFGKPFGVLNVAMGLIIVLYVGMGFFGYLRYGENALGSITLNIPSEDPLAQVVKITMAFAIFITHALQNYVAIDIIWNGYLAPSFEKNAHKLYYEFAVRTLLVLFTFLLGVAIPNLELFISFIGAFCLAALGIAFPAIIDQSTFWYHRKGWAFVKMSFRNICLILFGILGLVIGTYVSISNIYEHFSDGSL</sequence>
<name>E0VZX4_PEDHC</name>
<feature type="region of interest" description="Disordered" evidence="5">
    <location>
        <begin position="1"/>
        <end position="84"/>
    </location>
</feature>
<keyword evidence="10" id="KW-1185">Reference proteome</keyword>
<dbReference type="GO" id="GO:0015179">
    <property type="term" value="F:L-amino acid transmembrane transporter activity"/>
    <property type="evidence" value="ECO:0007669"/>
    <property type="project" value="TreeGrafter"/>
</dbReference>
<evidence type="ECO:0000256" key="4">
    <source>
        <dbReference type="ARBA" id="ARBA00023136"/>
    </source>
</evidence>
<keyword evidence="4 6" id="KW-0472">Membrane</keyword>
<evidence type="ECO:0000259" key="7">
    <source>
        <dbReference type="Pfam" id="PF01490"/>
    </source>
</evidence>
<evidence type="ECO:0000256" key="6">
    <source>
        <dbReference type="SAM" id="Phobius"/>
    </source>
</evidence>
<dbReference type="PANTHER" id="PTHR22950:SF680">
    <property type="entry name" value="PROTON-COUPLED AMINO ACID TRANSPORTER 4-LIKE PROTEIN"/>
    <property type="match status" value="1"/>
</dbReference>
<feature type="transmembrane region" description="Helical" evidence="6">
    <location>
        <begin position="406"/>
        <end position="427"/>
    </location>
</feature>
<reference evidence="8" key="2">
    <citation type="submission" date="2007-04" db="EMBL/GenBank/DDBJ databases">
        <title>The genome of the human body louse.</title>
        <authorList>
            <consortium name="The Human Body Louse Genome Consortium"/>
            <person name="Kirkness E."/>
            <person name="Walenz B."/>
            <person name="Hass B."/>
            <person name="Bruggner R."/>
            <person name="Strausberg R."/>
        </authorList>
    </citation>
    <scope>NUCLEOTIDE SEQUENCE</scope>
    <source>
        <strain evidence="8">USDA</strain>
    </source>
</reference>
<keyword evidence="2 6" id="KW-0812">Transmembrane</keyword>
<dbReference type="KEGG" id="phu:Phum_PHUM540020"/>
<feature type="transmembrane region" description="Helical" evidence="6">
    <location>
        <begin position="288"/>
        <end position="308"/>
    </location>
</feature>
<reference evidence="8" key="1">
    <citation type="submission" date="2007-04" db="EMBL/GenBank/DDBJ databases">
        <title>Annotation of Pediculus humanus corporis strain USDA.</title>
        <authorList>
            <person name="Kirkness E."/>
            <person name="Hannick L."/>
            <person name="Hass B."/>
            <person name="Bruggner R."/>
            <person name="Lawson D."/>
            <person name="Bidwell S."/>
            <person name="Joardar V."/>
            <person name="Caler E."/>
            <person name="Walenz B."/>
            <person name="Inman J."/>
            <person name="Schobel S."/>
            <person name="Galinsky K."/>
            <person name="Amedeo P."/>
            <person name="Strausberg R."/>
        </authorList>
    </citation>
    <scope>NUCLEOTIDE SEQUENCE</scope>
    <source>
        <strain evidence="8">USDA</strain>
    </source>
</reference>
<dbReference type="InterPro" id="IPR013057">
    <property type="entry name" value="AA_transpt_TM"/>
</dbReference>
<evidence type="ECO:0000256" key="2">
    <source>
        <dbReference type="ARBA" id="ARBA00022692"/>
    </source>
</evidence>
<feature type="transmembrane region" description="Helical" evidence="6">
    <location>
        <begin position="222"/>
        <end position="239"/>
    </location>
</feature>
<gene>
    <name evidence="9" type="primary">8235484</name>
    <name evidence="8" type="ORF">Phum_PHUM540020</name>
</gene>
<protein>
    <submittedName>
        <fullName evidence="8 9">Proton-coupled amino acid transporter, putative</fullName>
    </submittedName>
</protein>
<evidence type="ECO:0000313" key="9">
    <source>
        <dbReference type="EnsemblMetazoa" id="PHUM540020-PA"/>
    </source>
</evidence>
<feature type="transmembrane region" description="Helical" evidence="6">
    <location>
        <begin position="474"/>
        <end position="497"/>
    </location>
</feature>
<dbReference type="CTD" id="8235484"/>
<dbReference type="EnsemblMetazoa" id="PHUM540020-RA">
    <property type="protein sequence ID" value="PHUM540020-PA"/>
    <property type="gene ID" value="PHUM540020"/>
</dbReference>
<evidence type="ECO:0000256" key="3">
    <source>
        <dbReference type="ARBA" id="ARBA00022989"/>
    </source>
</evidence>
<dbReference type="HOGENOM" id="CLU_009646_0_1_1"/>
<evidence type="ECO:0000256" key="5">
    <source>
        <dbReference type="SAM" id="MobiDB-lite"/>
    </source>
</evidence>
<feature type="transmembrane region" description="Helical" evidence="6">
    <location>
        <begin position="363"/>
        <end position="385"/>
    </location>
</feature>
<reference evidence="9" key="3">
    <citation type="submission" date="2021-02" db="UniProtKB">
        <authorList>
            <consortium name="EnsemblMetazoa"/>
        </authorList>
    </citation>
    <scope>IDENTIFICATION</scope>
    <source>
        <strain evidence="9">USDA</strain>
    </source>
</reference>
<dbReference type="RefSeq" id="XP_002431667.1">
    <property type="nucleotide sequence ID" value="XM_002431622.1"/>
</dbReference>
<dbReference type="AlphaFoldDB" id="E0VZX4"/>
<feature type="transmembrane region" description="Helical" evidence="6">
    <location>
        <begin position="320"/>
        <end position="343"/>
    </location>
</feature>
<dbReference type="STRING" id="121224.E0VZX4"/>
<dbReference type="EMBL" id="DS235854">
    <property type="protein sequence ID" value="EEB18929.1"/>
    <property type="molecule type" value="Genomic_DNA"/>
</dbReference>
<organism>
    <name type="scientific">Pediculus humanus subsp. corporis</name>
    <name type="common">Body louse</name>
    <dbReference type="NCBI Taxonomy" id="121224"/>
    <lineage>
        <taxon>Eukaryota</taxon>
        <taxon>Metazoa</taxon>
        <taxon>Ecdysozoa</taxon>
        <taxon>Arthropoda</taxon>
        <taxon>Hexapoda</taxon>
        <taxon>Insecta</taxon>
        <taxon>Pterygota</taxon>
        <taxon>Neoptera</taxon>
        <taxon>Paraneoptera</taxon>
        <taxon>Psocodea</taxon>
        <taxon>Troctomorpha</taxon>
        <taxon>Phthiraptera</taxon>
        <taxon>Anoplura</taxon>
        <taxon>Pediculidae</taxon>
        <taxon>Pediculus</taxon>
    </lineage>
</organism>
<feature type="transmembrane region" description="Helical" evidence="6">
    <location>
        <begin position="185"/>
        <end position="207"/>
    </location>
</feature>
<dbReference type="Pfam" id="PF01490">
    <property type="entry name" value="Aa_trans"/>
    <property type="match status" value="1"/>
</dbReference>
<dbReference type="GO" id="GO:0005774">
    <property type="term" value="C:vacuolar membrane"/>
    <property type="evidence" value="ECO:0007669"/>
    <property type="project" value="TreeGrafter"/>
</dbReference>
<dbReference type="OMA" id="ICTHWYQ"/>
<evidence type="ECO:0000256" key="1">
    <source>
        <dbReference type="ARBA" id="ARBA00004141"/>
    </source>
</evidence>
<dbReference type="OrthoDB" id="1684102at2759"/>
<accession>E0VZX4</accession>
<feature type="domain" description="Amino acid transporter transmembrane" evidence="7">
    <location>
        <begin position="89"/>
        <end position="493"/>
    </location>
</feature>
<dbReference type="FunCoup" id="E0VZX4">
    <property type="interactions" value="13"/>
</dbReference>
<feature type="compositionally biased region" description="Basic and acidic residues" evidence="5">
    <location>
        <begin position="56"/>
        <end position="84"/>
    </location>
</feature>
<comment type="subcellular location">
    <subcellularLocation>
        <location evidence="1">Membrane</location>
        <topology evidence="1">Multi-pass membrane protein</topology>
    </subcellularLocation>
</comment>